<dbReference type="Proteomes" id="UP000299102">
    <property type="component" value="Unassembled WGS sequence"/>
</dbReference>
<accession>A0A4C1UZ21</accession>
<protein>
    <submittedName>
        <fullName evidence="1">Uncharacterized protein</fullName>
    </submittedName>
</protein>
<name>A0A4C1UZ21_EUMVA</name>
<evidence type="ECO:0000313" key="2">
    <source>
        <dbReference type="Proteomes" id="UP000299102"/>
    </source>
</evidence>
<proteinExistence type="predicted"/>
<keyword evidence="2" id="KW-1185">Reference proteome</keyword>
<dbReference type="EMBL" id="BGZK01000243">
    <property type="protein sequence ID" value="GBP31212.1"/>
    <property type="molecule type" value="Genomic_DNA"/>
</dbReference>
<comment type="caution">
    <text evidence="1">The sequence shown here is derived from an EMBL/GenBank/DDBJ whole genome shotgun (WGS) entry which is preliminary data.</text>
</comment>
<reference evidence="1 2" key="1">
    <citation type="journal article" date="2019" name="Commun. Biol.">
        <title>The bagworm genome reveals a unique fibroin gene that provides high tensile strength.</title>
        <authorList>
            <person name="Kono N."/>
            <person name="Nakamura H."/>
            <person name="Ohtoshi R."/>
            <person name="Tomita M."/>
            <person name="Numata K."/>
            <person name="Arakawa K."/>
        </authorList>
    </citation>
    <scope>NUCLEOTIDE SEQUENCE [LARGE SCALE GENOMIC DNA]</scope>
</reference>
<dbReference type="AlphaFoldDB" id="A0A4C1UZ21"/>
<evidence type="ECO:0000313" key="1">
    <source>
        <dbReference type="EMBL" id="GBP31212.1"/>
    </source>
</evidence>
<gene>
    <name evidence="1" type="ORF">EVAR_21492_1</name>
</gene>
<sequence>MHPMTRPGRPACTVVNWIVTWSTRPVRRRRPRTRECHCHGTTAVEQEKCHVASTYENIQVGYSGCAIRSGLSRKGVKLTIFASRHVYIYSLKCINNIRL</sequence>
<organism evidence="1 2">
    <name type="scientific">Eumeta variegata</name>
    <name type="common">Bagworm moth</name>
    <name type="synonym">Eumeta japonica</name>
    <dbReference type="NCBI Taxonomy" id="151549"/>
    <lineage>
        <taxon>Eukaryota</taxon>
        <taxon>Metazoa</taxon>
        <taxon>Ecdysozoa</taxon>
        <taxon>Arthropoda</taxon>
        <taxon>Hexapoda</taxon>
        <taxon>Insecta</taxon>
        <taxon>Pterygota</taxon>
        <taxon>Neoptera</taxon>
        <taxon>Endopterygota</taxon>
        <taxon>Lepidoptera</taxon>
        <taxon>Glossata</taxon>
        <taxon>Ditrysia</taxon>
        <taxon>Tineoidea</taxon>
        <taxon>Psychidae</taxon>
        <taxon>Oiketicinae</taxon>
        <taxon>Eumeta</taxon>
    </lineage>
</organism>